<proteinExistence type="predicted"/>
<dbReference type="Proteomes" id="UP001153678">
    <property type="component" value="Unassembled WGS sequence"/>
</dbReference>
<organism evidence="1 2">
    <name type="scientific">Funneliformis geosporum</name>
    <dbReference type="NCBI Taxonomy" id="1117311"/>
    <lineage>
        <taxon>Eukaryota</taxon>
        <taxon>Fungi</taxon>
        <taxon>Fungi incertae sedis</taxon>
        <taxon>Mucoromycota</taxon>
        <taxon>Glomeromycotina</taxon>
        <taxon>Glomeromycetes</taxon>
        <taxon>Glomerales</taxon>
        <taxon>Glomeraceae</taxon>
        <taxon>Funneliformis</taxon>
    </lineage>
</organism>
<dbReference type="AlphaFoldDB" id="A0A9W4SHF7"/>
<evidence type="ECO:0000313" key="2">
    <source>
        <dbReference type="Proteomes" id="UP001153678"/>
    </source>
</evidence>
<keyword evidence="2" id="KW-1185">Reference proteome</keyword>
<comment type="caution">
    <text evidence="1">The sequence shown here is derived from an EMBL/GenBank/DDBJ whole genome shotgun (WGS) entry which is preliminary data.</text>
</comment>
<dbReference type="EMBL" id="CAMKVN010000614">
    <property type="protein sequence ID" value="CAI2169694.1"/>
    <property type="molecule type" value="Genomic_DNA"/>
</dbReference>
<name>A0A9W4SHF7_9GLOM</name>
<reference evidence="1" key="1">
    <citation type="submission" date="2022-08" db="EMBL/GenBank/DDBJ databases">
        <authorList>
            <person name="Kallberg Y."/>
            <person name="Tangrot J."/>
            <person name="Rosling A."/>
        </authorList>
    </citation>
    <scope>NUCLEOTIDE SEQUENCE</scope>
    <source>
        <strain evidence="1">Wild A</strain>
    </source>
</reference>
<gene>
    <name evidence="1" type="ORF">FWILDA_LOCUS4208</name>
</gene>
<sequence length="126" mass="14557">MLPHVLPEIAILDLPEDQYYFLLTISSYLSPNDGDLAQLPFITGQPVFRSMIWTLFYPLFVTTSQRQQSDSRFYQILQKVQIGNISAETWQILSQKHSEFLSRSAIDTLLNTTNIVSFRENAQQIN</sequence>
<accession>A0A9W4SHF7</accession>
<protein>
    <submittedName>
        <fullName evidence="1">3595_t:CDS:1</fullName>
    </submittedName>
</protein>
<evidence type="ECO:0000313" key="1">
    <source>
        <dbReference type="EMBL" id="CAI2169694.1"/>
    </source>
</evidence>